<keyword evidence="4 7" id="KW-0574">Periplasm</keyword>
<dbReference type="AlphaFoldDB" id="B6VM98"/>
<evidence type="ECO:0000256" key="6">
    <source>
        <dbReference type="ARBA" id="ARBA00023284"/>
    </source>
</evidence>
<dbReference type="PROSITE" id="PS51352">
    <property type="entry name" value="THIOREDOXIN_2"/>
    <property type="match status" value="1"/>
</dbReference>
<reference evidence="11 13" key="4">
    <citation type="journal article" date="2009" name="BMC Genomics">
        <title>Comparative genomics of the emerging human pathogen Photorhabdus asymbiotica with the insect pathogen Photorhabdus luminescens.</title>
        <authorList>
            <person name="Wilkinson P."/>
            <person name="Waterfield N.R."/>
            <person name="Crossman L."/>
            <person name="Corton C."/>
            <person name="Sanchez-Contreras M."/>
            <person name="Vlisidou I."/>
            <person name="Barron A."/>
            <person name="Bignell A."/>
            <person name="Clark L."/>
            <person name="Ormond D."/>
            <person name="Mayho M."/>
            <person name="Bason N."/>
            <person name="Smith F."/>
            <person name="Simmonds M."/>
            <person name="Churcher C."/>
            <person name="Harris D."/>
            <person name="Thompson N.R."/>
            <person name="Quail M."/>
            <person name="Parkhill J."/>
            <person name="ffrench-Constant R.H."/>
        </authorList>
    </citation>
    <scope>NUCLEOTIDE SEQUENCE [LARGE SCALE GENOMIC DNA]</scope>
    <source>
        <strain evidence="13">ATCC 43949 / 3105-77</strain>
        <strain evidence="11">ATCC43949</strain>
    </source>
</reference>
<keyword evidence="3 9" id="KW-0732">Signal</keyword>
<dbReference type="SUPFAM" id="SSF52833">
    <property type="entry name" value="Thioredoxin-like"/>
    <property type="match status" value="1"/>
</dbReference>
<evidence type="ECO:0000256" key="9">
    <source>
        <dbReference type="SAM" id="SignalP"/>
    </source>
</evidence>
<accession>B6VM98</accession>
<dbReference type="PIRSF" id="PIRSF001488">
    <property type="entry name" value="Tdi_protein"/>
    <property type="match status" value="1"/>
</dbReference>
<dbReference type="GO" id="GO:0015036">
    <property type="term" value="F:disulfide oxidoreductase activity"/>
    <property type="evidence" value="ECO:0007669"/>
    <property type="project" value="UniProtKB-ARBA"/>
</dbReference>
<dbReference type="NCBIfam" id="NF008198">
    <property type="entry name" value="PRK10954.1"/>
    <property type="match status" value="1"/>
</dbReference>
<reference evidence="12" key="1">
    <citation type="journal article" date="2008" name="Proc. Natl. Acad. Sci. U.S.A.">
        <title>Rapid virulence annotation (RVA): identification of virulence factors using a bacterial genome library and multiple invertebrate hosts.</title>
        <authorList>
            <person name="Waterfield N.R."/>
            <person name="Sanchez-Contreras M."/>
            <person name="Eleftherianos I."/>
            <person name="Dowling A."/>
            <person name="Wilkinson P."/>
            <person name="Parkhill J."/>
            <person name="Thomson N."/>
            <person name="Reynolds S.E."/>
            <person name="Bode H.B."/>
            <person name="Dorus S."/>
            <person name="Ffrench-Constant R.H."/>
        </authorList>
    </citation>
    <scope>NUCLEOTIDE SEQUENCE</scope>
    <source>
        <strain evidence="12">ATCC 43949</strain>
    </source>
</reference>
<dbReference type="PANTHER" id="PTHR35891:SF2">
    <property type="entry name" value="THIOL:DISULFIDE INTERCHANGE PROTEIN DSBA"/>
    <property type="match status" value="1"/>
</dbReference>
<dbReference type="InterPro" id="IPR023205">
    <property type="entry name" value="DsbA/DsbL"/>
</dbReference>
<dbReference type="STRING" id="291112.PAU_00298"/>
<keyword evidence="6" id="KW-0676">Redox-active center</keyword>
<evidence type="ECO:0000256" key="5">
    <source>
        <dbReference type="ARBA" id="ARBA00023157"/>
    </source>
</evidence>
<evidence type="ECO:0000256" key="3">
    <source>
        <dbReference type="ARBA" id="ARBA00022729"/>
    </source>
</evidence>
<gene>
    <name evidence="12" type="primary">dsbA</name>
    <name evidence="11" type="ordered locus">PAU_00298</name>
    <name evidence="12" type="ORF">PA-RVA11-2333</name>
</gene>
<dbReference type="Gene3D" id="3.40.30.10">
    <property type="entry name" value="Glutaredoxin"/>
    <property type="match status" value="1"/>
</dbReference>
<evidence type="ECO:0000313" key="11">
    <source>
        <dbReference type="EMBL" id="CAQ82391.1"/>
    </source>
</evidence>
<reference evidence="11" key="2">
    <citation type="submission" date="2008-05" db="EMBL/GenBank/DDBJ databases">
        <authorList>
            <person name="Crossman L.C."/>
        </authorList>
    </citation>
    <scope>NUCLEOTIDE SEQUENCE</scope>
    <source>
        <strain evidence="11">ATCC43949</strain>
    </source>
</reference>
<dbReference type="Pfam" id="PF01323">
    <property type="entry name" value="DSBA"/>
    <property type="match status" value="1"/>
</dbReference>
<evidence type="ECO:0000256" key="7">
    <source>
        <dbReference type="PIRNR" id="PIRNR001488"/>
    </source>
</evidence>
<evidence type="ECO:0000256" key="4">
    <source>
        <dbReference type="ARBA" id="ARBA00022764"/>
    </source>
</evidence>
<name>B6VM98_PHOAA</name>
<dbReference type="EMBL" id="FM211053">
    <property type="protein sequence ID" value="CAR67278.1"/>
    <property type="molecule type" value="Genomic_DNA"/>
</dbReference>
<protein>
    <recommendedName>
        <fullName evidence="7">Thiol:disulfide interchange protein</fullName>
    </recommendedName>
</protein>
<evidence type="ECO:0000259" key="10">
    <source>
        <dbReference type="PROSITE" id="PS51352"/>
    </source>
</evidence>
<dbReference type="EMBL" id="FM162591">
    <property type="protein sequence ID" value="CAQ82391.1"/>
    <property type="molecule type" value="Genomic_DNA"/>
</dbReference>
<feature type="chain" id="PRO_5014085596" description="Thiol:disulfide interchange protein" evidence="9">
    <location>
        <begin position="24"/>
        <end position="211"/>
    </location>
</feature>
<dbReference type="CDD" id="cd03019">
    <property type="entry name" value="DsbA_DsbA"/>
    <property type="match status" value="1"/>
</dbReference>
<dbReference type="InterPro" id="IPR001853">
    <property type="entry name" value="DSBA-like_thioredoxin_dom"/>
</dbReference>
<evidence type="ECO:0000256" key="1">
    <source>
        <dbReference type="ARBA" id="ARBA00004418"/>
    </source>
</evidence>
<comment type="subcellular location">
    <subcellularLocation>
        <location evidence="1 7">Periplasm</location>
    </subcellularLocation>
</comment>
<feature type="signal peptide" evidence="9">
    <location>
        <begin position="1"/>
        <end position="23"/>
    </location>
</feature>
<comment type="similarity">
    <text evidence="2">Belongs to the thioredoxin family. DsbA subfamily.</text>
</comment>
<organism evidence="12">
    <name type="scientific">Photorhabdus asymbiotica subsp. asymbiotica (strain ATCC 43949 / 3105-77)</name>
    <name type="common">Xenorhabdus luminescens (strain 2)</name>
    <dbReference type="NCBI Taxonomy" id="553480"/>
    <lineage>
        <taxon>Bacteria</taxon>
        <taxon>Pseudomonadati</taxon>
        <taxon>Pseudomonadota</taxon>
        <taxon>Gammaproteobacteria</taxon>
        <taxon>Enterobacterales</taxon>
        <taxon>Morganellaceae</taxon>
        <taxon>Photorhabdus</taxon>
    </lineage>
</organism>
<dbReference type="InterPro" id="IPR050824">
    <property type="entry name" value="Thiol_disulfide_DsbA"/>
</dbReference>
<dbReference type="PROSITE" id="PS00194">
    <property type="entry name" value="THIOREDOXIN_1"/>
    <property type="match status" value="1"/>
</dbReference>
<feature type="domain" description="Thioredoxin" evidence="10">
    <location>
        <begin position="10"/>
        <end position="153"/>
    </location>
</feature>
<evidence type="ECO:0000256" key="8">
    <source>
        <dbReference type="PIRSR" id="PIRSR001488-1"/>
    </source>
</evidence>
<evidence type="ECO:0000313" key="12">
    <source>
        <dbReference type="EMBL" id="CAR67278.1"/>
    </source>
</evidence>
<dbReference type="PANTHER" id="PTHR35891">
    <property type="entry name" value="THIOL:DISULFIDE INTERCHANGE PROTEIN DSBA"/>
    <property type="match status" value="1"/>
</dbReference>
<dbReference type="Proteomes" id="UP000002747">
    <property type="component" value="Chromosome"/>
</dbReference>
<evidence type="ECO:0000313" key="13">
    <source>
        <dbReference type="Proteomes" id="UP000002747"/>
    </source>
</evidence>
<proteinExistence type="inferred from homology"/>
<evidence type="ECO:0000256" key="2">
    <source>
        <dbReference type="ARBA" id="ARBA00005791"/>
    </source>
</evidence>
<reference evidence="12" key="3">
    <citation type="submission" date="2008-09" db="EMBL/GenBank/DDBJ databases">
        <authorList>
            <person name="Thomson N.R."/>
        </authorList>
    </citation>
    <scope>NUCLEOTIDE SEQUENCE</scope>
    <source>
        <strain evidence="12">ATCC 43949</strain>
    </source>
</reference>
<sequence>MEIVMKKFWLVLVGMVMAFSASAANFTEGTEFVELKSPVADQPQVLEFFSFYCPHCYQFEETFKVPQTVKQNLPAGTKLVRYHVDFLGPLGKELTTAWAVAIAMGVEDKVTPVLFEGLQKTQTIKTSDDIRNAFIKAGVTAEDYDAAMSSFVVKSLVVKQQKAAQDLQLRGVPAMFVNGKYMVRNNGIDATSDDNYAKSYSDVVNFLLNQK</sequence>
<dbReference type="InterPro" id="IPR017937">
    <property type="entry name" value="Thioredoxin_CS"/>
</dbReference>
<dbReference type="eggNOG" id="COG1651">
    <property type="taxonomic scope" value="Bacteria"/>
</dbReference>
<dbReference type="KEGG" id="pay:PAU_00298"/>
<dbReference type="InterPro" id="IPR036249">
    <property type="entry name" value="Thioredoxin-like_sf"/>
</dbReference>
<dbReference type="InterPro" id="IPR013766">
    <property type="entry name" value="Thioredoxin_domain"/>
</dbReference>
<keyword evidence="5 7" id="KW-1015">Disulfide bond</keyword>
<feature type="disulfide bond" description="Redox-active" evidence="8">
    <location>
        <begin position="53"/>
        <end position="56"/>
    </location>
</feature>
<accession>C7BI34</accession>
<dbReference type="GO" id="GO:0042597">
    <property type="term" value="C:periplasmic space"/>
    <property type="evidence" value="ECO:0007669"/>
    <property type="project" value="UniProtKB-SubCell"/>
</dbReference>